<comment type="caution">
    <text evidence="9">The sequence shown here is derived from an EMBL/GenBank/DDBJ whole genome shotgun (WGS) entry which is preliminary data.</text>
</comment>
<reference evidence="9 10" key="1">
    <citation type="submission" date="2024-04" db="EMBL/GenBank/DDBJ databases">
        <title>genome sequences of Mucor flavus KT1a and Helicostylum pulchrum KT1b strains isolation_sourced from the surface of a dry-aged beef.</title>
        <authorList>
            <person name="Toyotome T."/>
            <person name="Hosono M."/>
            <person name="Torimaru M."/>
            <person name="Fukuda K."/>
            <person name="Mikami N."/>
        </authorList>
    </citation>
    <scope>NUCLEOTIDE SEQUENCE [LARGE SCALE GENOMIC DNA]</scope>
    <source>
        <strain evidence="9 10">KT1b</strain>
    </source>
</reference>
<feature type="chain" id="PRO_5045786016" description="TM7S3/TM198-like domain-containing protein" evidence="7">
    <location>
        <begin position="22"/>
        <end position="328"/>
    </location>
</feature>
<feature type="signal peptide" evidence="7">
    <location>
        <begin position="1"/>
        <end position="21"/>
    </location>
</feature>
<keyword evidence="3 6" id="KW-1133">Transmembrane helix</keyword>
<keyword evidence="10" id="KW-1185">Reference proteome</keyword>
<feature type="domain" description="TM7S3/TM198-like" evidence="8">
    <location>
        <begin position="157"/>
        <end position="291"/>
    </location>
</feature>
<feature type="transmembrane region" description="Helical" evidence="6">
    <location>
        <begin position="182"/>
        <end position="205"/>
    </location>
</feature>
<evidence type="ECO:0000256" key="4">
    <source>
        <dbReference type="ARBA" id="ARBA00023136"/>
    </source>
</evidence>
<proteinExistence type="predicted"/>
<dbReference type="InterPro" id="IPR025256">
    <property type="entry name" value="TM7S3/TM198-like_dom"/>
</dbReference>
<gene>
    <name evidence="9" type="ORF">HPULCUR_004314</name>
</gene>
<evidence type="ECO:0000256" key="6">
    <source>
        <dbReference type="SAM" id="Phobius"/>
    </source>
</evidence>
<evidence type="ECO:0000313" key="9">
    <source>
        <dbReference type="EMBL" id="GAA5798907.1"/>
    </source>
</evidence>
<organism evidence="9 10">
    <name type="scientific">Helicostylum pulchrum</name>
    <dbReference type="NCBI Taxonomy" id="562976"/>
    <lineage>
        <taxon>Eukaryota</taxon>
        <taxon>Fungi</taxon>
        <taxon>Fungi incertae sedis</taxon>
        <taxon>Mucoromycota</taxon>
        <taxon>Mucoromycotina</taxon>
        <taxon>Mucoromycetes</taxon>
        <taxon>Mucorales</taxon>
        <taxon>Mucorineae</taxon>
        <taxon>Mucoraceae</taxon>
        <taxon>Helicostylum</taxon>
    </lineage>
</organism>
<feature type="compositionally biased region" description="Low complexity" evidence="5">
    <location>
        <begin position="42"/>
        <end position="71"/>
    </location>
</feature>
<name>A0ABP9XXW7_9FUNG</name>
<evidence type="ECO:0000256" key="5">
    <source>
        <dbReference type="SAM" id="MobiDB-lite"/>
    </source>
</evidence>
<accession>A0ABP9XXW7</accession>
<evidence type="ECO:0000256" key="3">
    <source>
        <dbReference type="ARBA" id="ARBA00022989"/>
    </source>
</evidence>
<evidence type="ECO:0000313" key="10">
    <source>
        <dbReference type="Proteomes" id="UP001476247"/>
    </source>
</evidence>
<evidence type="ECO:0000256" key="7">
    <source>
        <dbReference type="SAM" id="SignalP"/>
    </source>
</evidence>
<dbReference type="Pfam" id="PF13886">
    <property type="entry name" value="TM7S3_TM198"/>
    <property type="match status" value="1"/>
</dbReference>
<feature type="region of interest" description="Disordered" evidence="5">
    <location>
        <begin position="27"/>
        <end position="71"/>
    </location>
</feature>
<keyword evidence="4 6" id="KW-0472">Membrane</keyword>
<evidence type="ECO:0000256" key="1">
    <source>
        <dbReference type="ARBA" id="ARBA00004141"/>
    </source>
</evidence>
<dbReference type="Proteomes" id="UP001476247">
    <property type="component" value="Unassembled WGS sequence"/>
</dbReference>
<feature type="transmembrane region" description="Helical" evidence="6">
    <location>
        <begin position="273"/>
        <end position="290"/>
    </location>
</feature>
<evidence type="ECO:0000259" key="8">
    <source>
        <dbReference type="Pfam" id="PF13886"/>
    </source>
</evidence>
<feature type="transmembrane region" description="Helical" evidence="6">
    <location>
        <begin position="143"/>
        <end position="162"/>
    </location>
</feature>
<protein>
    <recommendedName>
        <fullName evidence="8">TM7S3/TM198-like domain-containing protein</fullName>
    </recommendedName>
</protein>
<keyword evidence="2 6" id="KW-0812">Transmembrane</keyword>
<feature type="compositionally biased region" description="Basic and acidic residues" evidence="5">
    <location>
        <begin position="27"/>
        <end position="41"/>
    </location>
</feature>
<comment type="subcellular location">
    <subcellularLocation>
        <location evidence="1">Membrane</location>
        <topology evidence="1">Multi-pass membrane protein</topology>
    </subcellularLocation>
</comment>
<evidence type="ECO:0000256" key="2">
    <source>
        <dbReference type="ARBA" id="ARBA00022692"/>
    </source>
</evidence>
<feature type="transmembrane region" description="Helical" evidence="6">
    <location>
        <begin position="212"/>
        <end position="231"/>
    </location>
</feature>
<feature type="transmembrane region" description="Helical" evidence="6">
    <location>
        <begin position="118"/>
        <end position="136"/>
    </location>
</feature>
<dbReference type="EMBL" id="BAABUJ010000011">
    <property type="protein sequence ID" value="GAA5798907.1"/>
    <property type="molecule type" value="Genomic_DNA"/>
</dbReference>
<keyword evidence="7" id="KW-0732">Signal</keyword>
<sequence length="328" mass="37128">MFKSNWLLCLLVLFYVAVTVATSVEKRGSDKGDCDDKEEKSTTIVKPKPTRTRTTTRLTKTSTRPTNTRSKSTAADTHHCPTCLDSSCNHKCQDKICKHECIDGPCSSPCPFIQPPRYEPNVIAMAILLMVIGVFLMFMGFPFFIVTMALTGLLVGTGYLLSVYTWSWQENFVLSSILARNIIGLGMVLVFLLGFVFCEFVTVILSTSFMGAYIFILGLDFFLQTGFLIGFKNLLDFDRHLIHGNDHVYVDAAIEDPKNSLNHYARYTIDTDVNGMLCAVLGLWILSTLWQRYYNRGRRFGLRVLINSNDSLKEKFEKGQTKKVQKQK</sequence>